<dbReference type="InterPro" id="IPR001405">
    <property type="entry name" value="UPF0758"/>
</dbReference>
<dbReference type="InterPro" id="IPR037518">
    <property type="entry name" value="MPN"/>
</dbReference>
<comment type="caution">
    <text evidence="8">The sequence shown here is derived from an EMBL/GenBank/DDBJ whole genome shotgun (WGS) entry which is preliminary data.</text>
</comment>
<dbReference type="Gene3D" id="3.40.140.10">
    <property type="entry name" value="Cytidine Deaminase, domain 2"/>
    <property type="match status" value="1"/>
</dbReference>
<dbReference type="PANTHER" id="PTHR30471:SF3">
    <property type="entry name" value="UPF0758 PROTEIN YEES-RELATED"/>
    <property type="match status" value="1"/>
</dbReference>
<dbReference type="Pfam" id="PF04002">
    <property type="entry name" value="RadC"/>
    <property type="match status" value="1"/>
</dbReference>
<protein>
    <recommendedName>
        <fullName evidence="7">MPN domain-containing protein</fullName>
    </recommendedName>
</protein>
<proteinExistence type="inferred from homology"/>
<feature type="domain" description="MPN" evidence="7">
    <location>
        <begin position="131"/>
        <end position="255"/>
    </location>
</feature>
<keyword evidence="2" id="KW-0645">Protease</keyword>
<gene>
    <name evidence="8" type="ORF">SMG_03221</name>
</gene>
<dbReference type="InterPro" id="IPR020891">
    <property type="entry name" value="UPF0758_CS"/>
</dbReference>
<evidence type="ECO:0000313" key="8">
    <source>
        <dbReference type="EMBL" id="EOG19604.1"/>
    </source>
</evidence>
<keyword evidence="6" id="KW-0482">Metalloprotease</keyword>
<dbReference type="PROSITE" id="PS01302">
    <property type="entry name" value="UPF0758"/>
    <property type="match status" value="1"/>
</dbReference>
<dbReference type="GO" id="GO:0046872">
    <property type="term" value="F:metal ion binding"/>
    <property type="evidence" value="ECO:0007669"/>
    <property type="project" value="UniProtKB-KW"/>
</dbReference>
<keyword evidence="4" id="KW-0378">Hydrolase</keyword>
<dbReference type="GO" id="GO:0008237">
    <property type="term" value="F:metallopeptidase activity"/>
    <property type="evidence" value="ECO:0007669"/>
    <property type="project" value="UniProtKB-KW"/>
</dbReference>
<dbReference type="AlphaFoldDB" id="A0A829F4I1"/>
<evidence type="ECO:0000256" key="2">
    <source>
        <dbReference type="ARBA" id="ARBA00022670"/>
    </source>
</evidence>
<dbReference type="InterPro" id="IPR025657">
    <property type="entry name" value="RadC_JAB"/>
</dbReference>
<evidence type="ECO:0000256" key="5">
    <source>
        <dbReference type="ARBA" id="ARBA00022833"/>
    </source>
</evidence>
<evidence type="ECO:0000259" key="7">
    <source>
        <dbReference type="PROSITE" id="PS50249"/>
    </source>
</evidence>
<dbReference type="EMBL" id="AIVF01000085">
    <property type="protein sequence ID" value="EOG19604.1"/>
    <property type="molecule type" value="Genomic_DNA"/>
</dbReference>
<evidence type="ECO:0000313" key="9">
    <source>
        <dbReference type="Proteomes" id="UP000013834"/>
    </source>
</evidence>
<sequence length="255" mass="28851">MRDRILEVNQEMVNKLTNISGNYEKYDGTLLDNYIFHDTQNIRIGRSKPRAFILIKEKYLNEWNSTYEMVMTDNFEKVLDFRNALLGSDMGNSSLESIEVENKTENEGEGLIKNVLKIEQKYISEDRSFYRVTSSVGLANFATNLIGNNASESLLVMCLNTKNEVIAYSEVFKGGINQSVAIPREIFQLALLNNSAKIAVSHNHPSGYEFPSENDKSFTTNLKNAGKTIGIELLDHIIVTSKNTSYYSFQENGSL</sequence>
<dbReference type="CDD" id="cd08071">
    <property type="entry name" value="MPN_DUF2466"/>
    <property type="match status" value="1"/>
</dbReference>
<dbReference type="GO" id="GO:0006508">
    <property type="term" value="P:proteolysis"/>
    <property type="evidence" value="ECO:0007669"/>
    <property type="project" value="UniProtKB-KW"/>
</dbReference>
<dbReference type="PANTHER" id="PTHR30471">
    <property type="entry name" value="DNA REPAIR PROTEIN RADC"/>
    <property type="match status" value="1"/>
</dbReference>
<keyword evidence="5" id="KW-0862">Zinc</keyword>
<reference evidence="8 9" key="1">
    <citation type="submission" date="2013-02" db="EMBL/GenBank/DDBJ databases">
        <title>The Genome Sequence of Enterococcus faecium VRE_84.</title>
        <authorList>
            <consortium name="The Broad Institute Genome Sequencing Platform"/>
            <consortium name="The Broad Institute Genome Sequencing Center for Infectious Disease"/>
            <person name="Earl A.M."/>
            <person name="Gilmore M.S."/>
            <person name="Lebreton F."/>
            <person name="Hammerum A.M."/>
            <person name="Jensen L.B."/>
            <person name="Guardabassi L."/>
            <person name="Walker B."/>
            <person name="Young S.K."/>
            <person name="Zeng Q."/>
            <person name="Gargeya S."/>
            <person name="Fitzgerald M."/>
            <person name="Haas B."/>
            <person name="Abouelleil A."/>
            <person name="Alvarado L."/>
            <person name="Arachchi H.M."/>
            <person name="Berlin A.M."/>
            <person name="Chapman S.B."/>
            <person name="Dewar J."/>
            <person name="Goldberg J."/>
            <person name="Griggs A."/>
            <person name="Gujja S."/>
            <person name="Hansen M."/>
            <person name="Howarth C."/>
            <person name="Imamovic A."/>
            <person name="Larimer J."/>
            <person name="McCowan C."/>
            <person name="Murphy C."/>
            <person name="Neiman D."/>
            <person name="Pearson M."/>
            <person name="Priest M."/>
            <person name="Roberts A."/>
            <person name="Saif S."/>
            <person name="Shea T."/>
            <person name="Sisk P."/>
            <person name="Sykes S."/>
            <person name="Wortman J."/>
            <person name="Nusbaum C."/>
            <person name="Birren B."/>
        </authorList>
    </citation>
    <scope>NUCLEOTIDE SEQUENCE [LARGE SCALE GENOMIC DNA]</scope>
    <source>
        <strain evidence="8 9">VRE 84</strain>
    </source>
</reference>
<evidence type="ECO:0000256" key="4">
    <source>
        <dbReference type="ARBA" id="ARBA00022801"/>
    </source>
</evidence>
<organism evidence="8 9">
    <name type="scientific">Enterococcus faecium EnGen0180</name>
    <dbReference type="NCBI Taxonomy" id="1157475"/>
    <lineage>
        <taxon>Bacteria</taxon>
        <taxon>Bacillati</taxon>
        <taxon>Bacillota</taxon>
        <taxon>Bacilli</taxon>
        <taxon>Lactobacillales</taxon>
        <taxon>Enterococcaceae</taxon>
        <taxon>Enterococcus</taxon>
    </lineage>
</organism>
<comment type="similarity">
    <text evidence="1">Belongs to the UPF0758 family.</text>
</comment>
<evidence type="ECO:0000256" key="6">
    <source>
        <dbReference type="ARBA" id="ARBA00023049"/>
    </source>
</evidence>
<dbReference type="RefSeq" id="WP_002320754.1">
    <property type="nucleotide sequence ID" value="NZ_KB948158.1"/>
</dbReference>
<accession>A0A829F4I1</accession>
<dbReference type="PROSITE" id="PS50249">
    <property type="entry name" value="MPN"/>
    <property type="match status" value="1"/>
</dbReference>
<dbReference type="Proteomes" id="UP000013834">
    <property type="component" value="Unassembled WGS sequence"/>
</dbReference>
<name>A0A829F4I1_ENTFC</name>
<evidence type="ECO:0000256" key="3">
    <source>
        <dbReference type="ARBA" id="ARBA00022723"/>
    </source>
</evidence>
<evidence type="ECO:0000256" key="1">
    <source>
        <dbReference type="ARBA" id="ARBA00010243"/>
    </source>
</evidence>
<keyword evidence="3" id="KW-0479">Metal-binding</keyword>